<dbReference type="OrthoDB" id="9803027at2"/>
<comment type="caution">
    <text evidence="1">The sequence shown here is derived from an EMBL/GenBank/DDBJ whole genome shotgun (WGS) entry which is preliminary data.</text>
</comment>
<sequence>MSQLTDTATRTDGWPIGSAPTDYVLSGVRAVLPDRVLPSASVVVREGRIAEITDRMLPGDLDGRGRLLLPGLIDVHSDALEKERAPRPSAVLPWDFVLGSFEDRLAAAGVLTMFHGAGFQHKQARGVIREPEAALALCRSVSGHPGHGVRHRILHRLDVLSEPGAATLRTWLAERTDDGVPPLVSHEDHTPGQGQYVDPEHLVTYIVGADGKTPEEARAQVESLRLEAAEKEPVRRANLAWLGELARSGAIRLMGHDPDSPEAVAELVELGAAVAEFPTTRAAAEAARAAGLLIVAGAPNVLRGGSHNGNVSAGELARAGLLDALASDYLPTALLGSVSVLAPELGLPAAVGFVTSGPARVAGLPDTGTLTVGERADLLLVSDDRDPWLRVAAALPAPPRAPER</sequence>
<protein>
    <submittedName>
        <fullName evidence="1">Alpha-D-ribose 1-methylphosphonate 5-triphosphate diphosphatase</fullName>
    </submittedName>
</protein>
<organism evidence="1 2">
    <name type="scientific">Enemella evansiae</name>
    <dbReference type="NCBI Taxonomy" id="2016499"/>
    <lineage>
        <taxon>Bacteria</taxon>
        <taxon>Bacillati</taxon>
        <taxon>Actinomycetota</taxon>
        <taxon>Actinomycetes</taxon>
        <taxon>Propionibacteriales</taxon>
        <taxon>Propionibacteriaceae</taxon>
        <taxon>Enemella</taxon>
    </lineage>
</organism>
<dbReference type="SUPFAM" id="SSF51556">
    <property type="entry name" value="Metallo-dependent hydrolases"/>
    <property type="match status" value="1"/>
</dbReference>
<dbReference type="InterPro" id="IPR011059">
    <property type="entry name" value="Metal-dep_hydrolase_composite"/>
</dbReference>
<dbReference type="GO" id="GO:0019700">
    <property type="term" value="P:organic phosphonate catabolic process"/>
    <property type="evidence" value="ECO:0007669"/>
    <property type="project" value="InterPro"/>
</dbReference>
<dbReference type="SUPFAM" id="SSF51338">
    <property type="entry name" value="Composite domain of metallo-dependent hydrolases"/>
    <property type="match status" value="1"/>
</dbReference>
<dbReference type="GO" id="GO:0016810">
    <property type="term" value="F:hydrolase activity, acting on carbon-nitrogen (but not peptide) bonds"/>
    <property type="evidence" value="ECO:0007669"/>
    <property type="project" value="InterPro"/>
</dbReference>
<name>A0A255GAB9_9ACTN</name>
<dbReference type="NCBIfam" id="NF011990">
    <property type="entry name" value="PRK15446.2-6"/>
    <property type="match status" value="1"/>
</dbReference>
<accession>A0A4R6LST2</accession>
<dbReference type="Proteomes" id="UP000215896">
    <property type="component" value="Unassembled WGS sequence"/>
</dbReference>
<keyword evidence="2" id="KW-1185">Reference proteome</keyword>
<accession>A0A255GAB9</accession>
<reference evidence="1 2" key="1">
    <citation type="submission" date="2017-07" db="EMBL/GenBank/DDBJ databases">
        <title>Draft whole genome sequences of clinical Proprionibacteriaceae strains.</title>
        <authorList>
            <person name="Bernier A.-M."/>
            <person name="Bernard K."/>
            <person name="Domingo M.-C."/>
        </authorList>
    </citation>
    <scope>NUCLEOTIDE SEQUENCE [LARGE SCALE GENOMIC DNA]</scope>
    <source>
        <strain evidence="1 2">NML 030167</strain>
    </source>
</reference>
<evidence type="ECO:0000313" key="1">
    <source>
        <dbReference type="EMBL" id="OYO12880.1"/>
    </source>
</evidence>
<dbReference type="AlphaFoldDB" id="A0A255GAB9"/>
<gene>
    <name evidence="1" type="ORF">CGZ94_13395</name>
</gene>
<dbReference type="NCBIfam" id="NF011984">
    <property type="entry name" value="PRK15446.1-5"/>
    <property type="match status" value="1"/>
</dbReference>
<dbReference type="PANTHER" id="PTHR43135">
    <property type="entry name" value="ALPHA-D-RIBOSE 1-METHYLPHOSPHONATE 5-TRIPHOSPHATE DIPHOSPHATASE"/>
    <property type="match status" value="1"/>
</dbReference>
<dbReference type="PIRSF" id="PIRSF038971">
    <property type="entry name" value="PhnM"/>
    <property type="match status" value="1"/>
</dbReference>
<dbReference type="PANTHER" id="PTHR43135:SF3">
    <property type="entry name" value="ALPHA-D-RIBOSE 1-METHYLPHOSPHONATE 5-TRIPHOSPHATE DIPHOSPHATASE"/>
    <property type="match status" value="1"/>
</dbReference>
<dbReference type="InterPro" id="IPR051781">
    <property type="entry name" value="Metallo-dep_Hydrolase"/>
</dbReference>
<dbReference type="Gene3D" id="3.20.20.140">
    <property type="entry name" value="Metal-dependent hydrolases"/>
    <property type="match status" value="1"/>
</dbReference>
<dbReference type="RefSeq" id="WP_094355187.1">
    <property type="nucleotide sequence ID" value="NZ_NMVK01000001.1"/>
</dbReference>
<dbReference type="EMBL" id="NMVO01000014">
    <property type="protein sequence ID" value="OYO12880.1"/>
    <property type="molecule type" value="Genomic_DNA"/>
</dbReference>
<evidence type="ECO:0000313" key="2">
    <source>
        <dbReference type="Proteomes" id="UP000215896"/>
    </source>
</evidence>
<dbReference type="InterPro" id="IPR012696">
    <property type="entry name" value="PhnM"/>
</dbReference>
<proteinExistence type="predicted"/>
<dbReference type="InterPro" id="IPR032466">
    <property type="entry name" value="Metal_Hydrolase"/>
</dbReference>